<evidence type="ECO:0000259" key="1">
    <source>
        <dbReference type="Pfam" id="PF19915"/>
    </source>
</evidence>
<organism evidence="2 3">
    <name type="scientific">Roseimicrobium gellanilyticum</name>
    <dbReference type="NCBI Taxonomy" id="748857"/>
    <lineage>
        <taxon>Bacteria</taxon>
        <taxon>Pseudomonadati</taxon>
        <taxon>Verrucomicrobiota</taxon>
        <taxon>Verrucomicrobiia</taxon>
        <taxon>Verrucomicrobiales</taxon>
        <taxon>Verrucomicrobiaceae</taxon>
        <taxon>Roseimicrobium</taxon>
    </lineage>
</organism>
<proteinExistence type="predicted"/>
<dbReference type="AlphaFoldDB" id="A0A366H2Z9"/>
<dbReference type="Pfam" id="PF19915">
    <property type="entry name" value="bpX0"/>
    <property type="match status" value="1"/>
</dbReference>
<reference evidence="2 3" key="1">
    <citation type="submission" date="2018-06" db="EMBL/GenBank/DDBJ databases">
        <title>Genomic Encyclopedia of Type Strains, Phase IV (KMG-IV): sequencing the most valuable type-strain genomes for metagenomic binning, comparative biology and taxonomic classification.</title>
        <authorList>
            <person name="Goeker M."/>
        </authorList>
    </citation>
    <scope>NUCLEOTIDE SEQUENCE [LARGE SCALE GENOMIC DNA]</scope>
    <source>
        <strain evidence="2 3">DSM 25532</strain>
    </source>
</reference>
<evidence type="ECO:0000313" key="2">
    <source>
        <dbReference type="EMBL" id="RBP36328.1"/>
    </source>
</evidence>
<gene>
    <name evidence="2" type="ORF">DES53_11717</name>
</gene>
<sequence length="841" mass="92071">MHGKATLGYFCAPPGHFWTWHGEFRSAMGSVLGNFLGSRDTMVDLLEALAPEGLPPLGAVVLVNAAAQTVWDGVVIHTELQHACDVWKSGEPLPATLASLWMHAARGLDAISKLPNDLKNGAAKRLLVRTIFEGAFNRLPADLSRDILDEFKSTPSLEPFMQRAPDINGQARLLRDLSALAKAFDRLPPGQLENRLRTGLDASLNDQMPLPLEEKAQDPPPIEVPDDLLLALEEEGGQLAQVAGVARRLSAILHVPKPVWQQDDLPVGGVSDITNRGEPDRLLLTELAWDELTFATRLAQGEALYTRRESPPGDPPPKRKILLDTGIHLWGKPRLFALGTALALQHLKGRAGPQEEQGVEVYTLVRDAFVPAPLRTIEDVRTQLTRLEPTPYPAEALTDFVQQENAVFAPGEEVFLVSHPDAMARLVREHAWQQLAASCLLHSIQVDRRGQLMMARHTVAGARTLAQVLVDLDALLQGASERRPSRDLIDEDARLPAFYSHLPWPLLYPVFSSGLPVFELPQAGHIGITPERCVCYWYVQAYGPAGRVLCPYAPEAHAERAMIVDGAEPGTVALAFGRFSTCDLLVCDVHGRKASYMCTGNFSPHLIAGASLQSDALVVYHTHGCDAFSTTTGFLLQSYRGPYPRQHWFDGVDFREDPRPVPLPEKLASSKLQGHSTGSRHTTLCEAGFGKEGGLYFRKQSGGVYRLDVTPDRSPCWRGTSNPDVELRPLERFKVSQWRGFTLAQAEFEDGRRIVYDPRGFLHVVDGKSGVELSVMVLKGTTTAWSSGTLERFGDGASGSLAALTSLSRLLLRALPARLHSQSASSVAASRQTGEPLHPSS</sequence>
<protein>
    <recommendedName>
        <fullName evidence="1">MoxR-vWA-beta-propeller ternary system domain-containing protein</fullName>
    </recommendedName>
</protein>
<feature type="domain" description="MoxR-vWA-beta-propeller ternary system" evidence="1">
    <location>
        <begin position="33"/>
        <end position="193"/>
    </location>
</feature>
<dbReference type="Proteomes" id="UP000253426">
    <property type="component" value="Unassembled WGS sequence"/>
</dbReference>
<keyword evidence="3" id="KW-1185">Reference proteome</keyword>
<accession>A0A366H2Z9</accession>
<comment type="caution">
    <text evidence="2">The sequence shown here is derived from an EMBL/GenBank/DDBJ whole genome shotgun (WGS) entry which is preliminary data.</text>
</comment>
<dbReference type="EMBL" id="QNRR01000017">
    <property type="protein sequence ID" value="RBP36328.1"/>
    <property type="molecule type" value="Genomic_DNA"/>
</dbReference>
<name>A0A366H2Z9_9BACT</name>
<dbReference type="InterPro" id="IPR045554">
    <property type="entry name" value="bpX0"/>
</dbReference>
<evidence type="ECO:0000313" key="3">
    <source>
        <dbReference type="Proteomes" id="UP000253426"/>
    </source>
</evidence>